<name>A0A4Q9VC65_9GAMM</name>
<organism evidence="1 2">
    <name type="scientific">Azotobacter chroococcum</name>
    <dbReference type="NCBI Taxonomy" id="353"/>
    <lineage>
        <taxon>Bacteria</taxon>
        <taxon>Pseudomonadati</taxon>
        <taxon>Pseudomonadota</taxon>
        <taxon>Gammaproteobacteria</taxon>
        <taxon>Pseudomonadales</taxon>
        <taxon>Pseudomonadaceae</taxon>
        <taxon>Azotobacter</taxon>
    </lineage>
</organism>
<evidence type="ECO:0000313" key="1">
    <source>
        <dbReference type="EMBL" id="QQE89405.1"/>
    </source>
</evidence>
<proteinExistence type="predicted"/>
<gene>
    <name evidence="1" type="ORF">GKQ51_03330</name>
</gene>
<evidence type="ECO:0000313" key="2">
    <source>
        <dbReference type="Proteomes" id="UP000596192"/>
    </source>
</evidence>
<dbReference type="AlphaFoldDB" id="A0A4Q9VC65"/>
<dbReference type="Proteomes" id="UP000596192">
    <property type="component" value="Chromosome"/>
</dbReference>
<accession>A0A4Q9VC65</accession>
<protein>
    <submittedName>
        <fullName evidence="1">Uncharacterized protein</fullName>
    </submittedName>
</protein>
<dbReference type="EMBL" id="CP066310">
    <property type="protein sequence ID" value="QQE89405.1"/>
    <property type="molecule type" value="Genomic_DNA"/>
</dbReference>
<reference evidence="1 2" key="1">
    <citation type="submission" date="2020-12" db="EMBL/GenBank/DDBJ databases">
        <title>Genomic Analysis and Response surface optimization of nitrogen-fixing conditions for A. chroococcum strain HR1, Isolation from rhizosphere soil.</title>
        <authorList>
            <person name="Li J."/>
            <person name="Yang H."/>
            <person name="Liu H."/>
            <person name="Wang C."/>
            <person name="Tian Y."/>
            <person name="Lu X.Y."/>
        </authorList>
    </citation>
    <scope>NUCLEOTIDE SEQUENCE [LARGE SCALE GENOMIC DNA]</scope>
    <source>
        <strain evidence="1 2">HR1</strain>
    </source>
</reference>
<sequence length="65" mass="6909">MRVPHFARAAMIHRFGYLKYSLALVFIGGKISQPVSLGLPLGGVLVSLAKTARERAVGAVFLQGA</sequence>